<keyword evidence="2" id="KW-1185">Reference proteome</keyword>
<protein>
    <submittedName>
        <fullName evidence="1">Uncharacterized protein</fullName>
    </submittedName>
</protein>
<proteinExistence type="predicted"/>
<feature type="non-terminal residue" evidence="1">
    <location>
        <position position="1"/>
    </location>
</feature>
<name>A0A9P7UIU2_9PEZI</name>
<evidence type="ECO:0000313" key="1">
    <source>
        <dbReference type="EMBL" id="KAG7058660.1"/>
    </source>
</evidence>
<reference evidence="1" key="1">
    <citation type="submission" date="2021-05" db="EMBL/GenBank/DDBJ databases">
        <title>Comparative genomics of three Colletotrichum scovillei strains and genetic complementation revealed genes involved fungal growth and virulence on chili pepper.</title>
        <authorList>
            <person name="Hsieh D.-K."/>
            <person name="Chuang S.-C."/>
            <person name="Chen C.-Y."/>
            <person name="Chao Y.-T."/>
            <person name="Lu M.-Y.J."/>
            <person name="Lee M.-H."/>
            <person name="Shih M.-C."/>
        </authorList>
    </citation>
    <scope>NUCLEOTIDE SEQUENCE</scope>
    <source>
        <strain evidence="1">Coll-153</strain>
    </source>
</reference>
<feature type="non-terminal residue" evidence="1">
    <location>
        <position position="41"/>
    </location>
</feature>
<dbReference type="Proteomes" id="UP000699042">
    <property type="component" value="Unassembled WGS sequence"/>
</dbReference>
<organism evidence="1 2">
    <name type="scientific">Colletotrichum scovillei</name>
    <dbReference type="NCBI Taxonomy" id="1209932"/>
    <lineage>
        <taxon>Eukaryota</taxon>
        <taxon>Fungi</taxon>
        <taxon>Dikarya</taxon>
        <taxon>Ascomycota</taxon>
        <taxon>Pezizomycotina</taxon>
        <taxon>Sordariomycetes</taxon>
        <taxon>Hypocreomycetidae</taxon>
        <taxon>Glomerellales</taxon>
        <taxon>Glomerellaceae</taxon>
        <taxon>Colletotrichum</taxon>
        <taxon>Colletotrichum acutatum species complex</taxon>
    </lineage>
</organism>
<sequence>SPVLPTARRLLCVKLGPKSTPSLLDSLAGQYSELRNFVVQA</sequence>
<comment type="caution">
    <text evidence="1">The sequence shown here is derived from an EMBL/GenBank/DDBJ whole genome shotgun (WGS) entry which is preliminary data.</text>
</comment>
<dbReference type="AlphaFoldDB" id="A0A9P7UIU2"/>
<dbReference type="EMBL" id="JAESDN010000001">
    <property type="protein sequence ID" value="KAG7058660.1"/>
    <property type="molecule type" value="Genomic_DNA"/>
</dbReference>
<evidence type="ECO:0000313" key="2">
    <source>
        <dbReference type="Proteomes" id="UP000699042"/>
    </source>
</evidence>
<accession>A0A9P7UIU2</accession>
<gene>
    <name evidence="1" type="ORF">JMJ77_006033</name>
</gene>